<keyword evidence="3" id="KW-1185">Reference proteome</keyword>
<dbReference type="AlphaFoldDB" id="A0A4Q2USA4"/>
<protein>
    <recommendedName>
        <fullName evidence="1">HNH nuclease domain-containing protein</fullName>
    </recommendedName>
</protein>
<dbReference type="Gene3D" id="3.90.75.20">
    <property type="match status" value="1"/>
</dbReference>
<dbReference type="SUPFAM" id="SSF54060">
    <property type="entry name" value="His-Me finger endonucleases"/>
    <property type="match status" value="1"/>
</dbReference>
<proteinExistence type="predicted"/>
<gene>
    <name evidence="2" type="ORF">EQG79_00940</name>
</gene>
<accession>A0A4Q2USA4</accession>
<dbReference type="EMBL" id="SBLB01000001">
    <property type="protein sequence ID" value="RYC70751.1"/>
    <property type="molecule type" value="Genomic_DNA"/>
</dbReference>
<reference evidence="2 3" key="1">
    <citation type="submission" date="2019-01" db="EMBL/GenBank/DDBJ databases">
        <title>Spirosoma flava sp. nov., a propanil-degrading bacterium isolated from herbicide-contaminated soil.</title>
        <authorList>
            <person name="Zhang L."/>
            <person name="Jiang J.-D."/>
        </authorList>
    </citation>
    <scope>NUCLEOTIDE SEQUENCE [LARGE SCALE GENOMIC DNA]</scope>
    <source>
        <strain evidence="2 3">TY50</strain>
    </source>
</reference>
<name>A0A4Q2USA4_9BACT</name>
<feature type="domain" description="HNH nuclease" evidence="1">
    <location>
        <begin position="137"/>
        <end position="180"/>
    </location>
</feature>
<sequence>MSSSASRLISERFDTTGSCKKWALRSVSKPKNLIKPMKAITLQDNASKNPVPWLLTGYFEGEQRRLCPSFPGYSVTESGRLFTHRRKTGGAAKKLGVPTVVVDFSYEKELKRPYVDPKHPYVNYPICVNGKQRAIGIHRLLADAFFGPRQNGQVVRHLDDNPQNNHLSNLKYGTNKENAQDAIRNNKRKCNEDHHMSKLSNQDVREIRRLRHQKVTVPELKKMFGVCTATIEGVIYNRYYKDVI</sequence>
<dbReference type="Pfam" id="PF13392">
    <property type="entry name" value="HNH_3"/>
    <property type="match status" value="1"/>
</dbReference>
<comment type="caution">
    <text evidence="2">The sequence shown here is derived from an EMBL/GenBank/DDBJ whole genome shotgun (WGS) entry which is preliminary data.</text>
</comment>
<evidence type="ECO:0000313" key="3">
    <source>
        <dbReference type="Proteomes" id="UP000290407"/>
    </source>
</evidence>
<dbReference type="Proteomes" id="UP000290407">
    <property type="component" value="Unassembled WGS sequence"/>
</dbReference>
<dbReference type="InterPro" id="IPR044925">
    <property type="entry name" value="His-Me_finger_sf"/>
</dbReference>
<dbReference type="InterPro" id="IPR003615">
    <property type="entry name" value="HNH_nuc"/>
</dbReference>
<evidence type="ECO:0000313" key="2">
    <source>
        <dbReference type="EMBL" id="RYC70751.1"/>
    </source>
</evidence>
<organism evidence="2 3">
    <name type="scientific">Spirosoma sordidisoli</name>
    <dbReference type="NCBI Taxonomy" id="2502893"/>
    <lineage>
        <taxon>Bacteria</taxon>
        <taxon>Pseudomonadati</taxon>
        <taxon>Bacteroidota</taxon>
        <taxon>Cytophagia</taxon>
        <taxon>Cytophagales</taxon>
        <taxon>Cytophagaceae</taxon>
        <taxon>Spirosoma</taxon>
    </lineage>
</organism>
<evidence type="ECO:0000259" key="1">
    <source>
        <dbReference type="Pfam" id="PF13392"/>
    </source>
</evidence>